<feature type="domain" description="N-acetyltransferase" evidence="1">
    <location>
        <begin position="3"/>
        <end position="175"/>
    </location>
</feature>
<proteinExistence type="predicted"/>
<sequence>MSQDFKLIRTERLDLYCLTAEELFELGSDPEVFRQRTFVNPYGVLSGENLPRANRIADVRNVPENIRWYFRMIVDRGRNVGVGSISFHGGPDERGMVEIGLGIAQTEQGQGFATEALSGMWDWAATQADVKFLRYTVSPENLPSIAIIKKFGFPLVGEQIDEEDGLELIYEISVEDYLTSAVE</sequence>
<dbReference type="Gene3D" id="3.40.630.30">
    <property type="match status" value="1"/>
</dbReference>
<dbReference type="InterPro" id="IPR000182">
    <property type="entry name" value="GNAT_dom"/>
</dbReference>
<dbReference type="PANTHER" id="PTHR43792">
    <property type="entry name" value="GNAT FAMILY, PUTATIVE (AFU_ORTHOLOGUE AFUA_3G00765)-RELATED-RELATED"/>
    <property type="match status" value="1"/>
</dbReference>
<dbReference type="AlphaFoldDB" id="A0A6J6GJG5"/>
<reference evidence="2" key="1">
    <citation type="submission" date="2020-05" db="EMBL/GenBank/DDBJ databases">
        <authorList>
            <person name="Chiriac C."/>
            <person name="Salcher M."/>
            <person name="Ghai R."/>
            <person name="Kavagutti S V."/>
        </authorList>
    </citation>
    <scope>NUCLEOTIDE SEQUENCE</scope>
</reference>
<dbReference type="PANTHER" id="PTHR43792:SF13">
    <property type="entry name" value="ACETYLTRANSFERASE"/>
    <property type="match status" value="1"/>
</dbReference>
<dbReference type="EMBL" id="CAEZUR010000008">
    <property type="protein sequence ID" value="CAB4601416.1"/>
    <property type="molecule type" value="Genomic_DNA"/>
</dbReference>
<accession>A0A6J6GJG5</accession>
<dbReference type="InterPro" id="IPR051531">
    <property type="entry name" value="N-acetyltransferase"/>
</dbReference>
<evidence type="ECO:0000313" key="2">
    <source>
        <dbReference type="EMBL" id="CAB4601416.1"/>
    </source>
</evidence>
<dbReference type="PROSITE" id="PS51186">
    <property type="entry name" value="GNAT"/>
    <property type="match status" value="1"/>
</dbReference>
<name>A0A6J6GJG5_9ZZZZ</name>
<dbReference type="InterPro" id="IPR016181">
    <property type="entry name" value="Acyl_CoA_acyltransferase"/>
</dbReference>
<dbReference type="Pfam" id="PF13302">
    <property type="entry name" value="Acetyltransf_3"/>
    <property type="match status" value="1"/>
</dbReference>
<gene>
    <name evidence="2" type="ORF">UFOPK1843_00168</name>
</gene>
<protein>
    <submittedName>
        <fullName evidence="2">Unannotated protein</fullName>
    </submittedName>
</protein>
<organism evidence="2">
    <name type="scientific">freshwater metagenome</name>
    <dbReference type="NCBI Taxonomy" id="449393"/>
    <lineage>
        <taxon>unclassified sequences</taxon>
        <taxon>metagenomes</taxon>
        <taxon>ecological metagenomes</taxon>
    </lineage>
</organism>
<dbReference type="GO" id="GO:0016747">
    <property type="term" value="F:acyltransferase activity, transferring groups other than amino-acyl groups"/>
    <property type="evidence" value="ECO:0007669"/>
    <property type="project" value="InterPro"/>
</dbReference>
<evidence type="ECO:0000259" key="1">
    <source>
        <dbReference type="PROSITE" id="PS51186"/>
    </source>
</evidence>
<dbReference type="SUPFAM" id="SSF55729">
    <property type="entry name" value="Acyl-CoA N-acyltransferases (Nat)"/>
    <property type="match status" value="1"/>
</dbReference>